<keyword evidence="5 8" id="KW-0863">Zinc-finger</keyword>
<evidence type="ECO:0000256" key="7">
    <source>
        <dbReference type="ARBA" id="ARBA00023242"/>
    </source>
</evidence>
<accession>A0A9N7MUI2</accession>
<dbReference type="GO" id="GO:0006355">
    <property type="term" value="P:regulation of DNA-templated transcription"/>
    <property type="evidence" value="ECO:0007669"/>
    <property type="project" value="UniProtKB-ARBA"/>
</dbReference>
<evidence type="ECO:0000256" key="6">
    <source>
        <dbReference type="ARBA" id="ARBA00022833"/>
    </source>
</evidence>
<evidence type="ECO:0000256" key="3">
    <source>
        <dbReference type="ARBA" id="ARBA00022723"/>
    </source>
</evidence>
<reference evidence="12" key="1">
    <citation type="submission" date="2019-12" db="EMBL/GenBank/DDBJ databases">
        <authorList>
            <person name="Scholes J."/>
        </authorList>
    </citation>
    <scope>NUCLEOTIDE SEQUENCE</scope>
</reference>
<protein>
    <submittedName>
        <fullName evidence="12">Zinc finger protein CONSTANS-LIKE 9</fullName>
    </submittedName>
</protein>
<comment type="similarity">
    <text evidence="2">Belongs to the CONSTANS family.</text>
</comment>
<dbReference type="GO" id="GO:0005634">
    <property type="term" value="C:nucleus"/>
    <property type="evidence" value="ECO:0007669"/>
    <property type="project" value="UniProtKB-SubCell"/>
</dbReference>
<organism evidence="12 13">
    <name type="scientific">Striga hermonthica</name>
    <name type="common">Purple witchweed</name>
    <name type="synonym">Buchnera hermonthica</name>
    <dbReference type="NCBI Taxonomy" id="68872"/>
    <lineage>
        <taxon>Eukaryota</taxon>
        <taxon>Viridiplantae</taxon>
        <taxon>Streptophyta</taxon>
        <taxon>Embryophyta</taxon>
        <taxon>Tracheophyta</taxon>
        <taxon>Spermatophyta</taxon>
        <taxon>Magnoliopsida</taxon>
        <taxon>eudicotyledons</taxon>
        <taxon>Gunneridae</taxon>
        <taxon>Pentapetalae</taxon>
        <taxon>asterids</taxon>
        <taxon>lamiids</taxon>
        <taxon>Lamiales</taxon>
        <taxon>Orobanchaceae</taxon>
        <taxon>Buchnereae</taxon>
        <taxon>Striga</taxon>
    </lineage>
</organism>
<keyword evidence="7 9" id="KW-0539">Nucleus</keyword>
<keyword evidence="13" id="KW-1185">Reference proteome</keyword>
<keyword evidence="4" id="KW-0677">Repeat</keyword>
<evidence type="ECO:0000256" key="1">
    <source>
        <dbReference type="ARBA" id="ARBA00004123"/>
    </source>
</evidence>
<keyword evidence="3" id="KW-0479">Metal-binding</keyword>
<dbReference type="OrthoDB" id="153872at2759"/>
<comment type="caution">
    <text evidence="12">The sequence shown here is derived from an EMBL/GenBank/DDBJ whole genome shotgun (WGS) entry which is preliminary data.</text>
</comment>
<dbReference type="Pfam" id="PF06203">
    <property type="entry name" value="CCT"/>
    <property type="match status" value="1"/>
</dbReference>
<dbReference type="PROSITE" id="PS50119">
    <property type="entry name" value="ZF_BBOX"/>
    <property type="match status" value="1"/>
</dbReference>
<name>A0A9N7MUI2_STRHE</name>
<dbReference type="AlphaFoldDB" id="A0A9N7MUI2"/>
<evidence type="ECO:0000256" key="2">
    <source>
        <dbReference type="ARBA" id="ARBA00010024"/>
    </source>
</evidence>
<evidence type="ECO:0000313" key="12">
    <source>
        <dbReference type="EMBL" id="CAA0815447.1"/>
    </source>
</evidence>
<proteinExistence type="inferred from homology"/>
<feature type="domain" description="B box-type" evidence="10">
    <location>
        <begin position="1"/>
        <end position="47"/>
    </location>
</feature>
<dbReference type="InterPro" id="IPR000315">
    <property type="entry name" value="Znf_B-box"/>
</dbReference>
<evidence type="ECO:0000256" key="8">
    <source>
        <dbReference type="PROSITE-ProRule" id="PRU00024"/>
    </source>
</evidence>
<sequence>MGQLCDFCREQRSIVYCTSDAACLCLSCDRTVHSANALSKRHSRTLVCGKCQSLPAITRCMDENISLCQNCYWSGHGVSGSQHKTRTIGSYSGCPTVNEFSSIWSFFTVDKSGWDVEEGEERAHECQLVWNDFSVEDNAGMDVLAPNVERFRENGSLNFPGQKACSSRTKHYGTPHDTLYQELNISDTDLSFENYDALFDDAEEFFKNGGMDSLFETENFHGTDCKSECVQVETSASTKSETVQPAYSNQVSVDSITSCKSDDQNICFHGPTQSLSFSGWNGEDDTLDKPRRGDLVMEEHLCNVPCFDYPLSSAIRDVAVLRYKEKRKTRKFDKKIRYASRKVRADVRKRVKGRFVKAGEPYDYDPLDLIRSH</sequence>
<dbReference type="PROSITE" id="PS51017">
    <property type="entry name" value="CCT"/>
    <property type="match status" value="1"/>
</dbReference>
<dbReference type="InterPro" id="IPR049808">
    <property type="entry name" value="CONSTANS-like_Bbox1"/>
</dbReference>
<evidence type="ECO:0000256" key="4">
    <source>
        <dbReference type="ARBA" id="ARBA00022737"/>
    </source>
</evidence>
<comment type="subcellular location">
    <subcellularLocation>
        <location evidence="1 9">Nucleus</location>
    </subcellularLocation>
</comment>
<evidence type="ECO:0000256" key="5">
    <source>
        <dbReference type="ARBA" id="ARBA00022771"/>
    </source>
</evidence>
<evidence type="ECO:0000256" key="9">
    <source>
        <dbReference type="PROSITE-ProRule" id="PRU00357"/>
    </source>
</evidence>
<dbReference type="GO" id="GO:0008270">
    <property type="term" value="F:zinc ion binding"/>
    <property type="evidence" value="ECO:0007669"/>
    <property type="project" value="UniProtKB-KW"/>
</dbReference>
<dbReference type="InterPro" id="IPR010402">
    <property type="entry name" value="CCT_domain"/>
</dbReference>
<dbReference type="PANTHER" id="PTHR31717:SF138">
    <property type="entry name" value="CONSTANS-LIKE PROTEIN DAYS TO HEADING ON CHROMOSOME 2"/>
    <property type="match status" value="1"/>
</dbReference>
<dbReference type="PANTHER" id="PTHR31717">
    <property type="entry name" value="ZINC FINGER PROTEIN CONSTANS-LIKE 10"/>
    <property type="match status" value="1"/>
</dbReference>
<dbReference type="CDD" id="cd19821">
    <property type="entry name" value="Bbox1_BBX-like"/>
    <property type="match status" value="1"/>
</dbReference>
<dbReference type="SMART" id="SM00336">
    <property type="entry name" value="BBOX"/>
    <property type="match status" value="1"/>
</dbReference>
<dbReference type="EMBL" id="CACSLK010012531">
    <property type="protein sequence ID" value="CAA0815447.1"/>
    <property type="molecule type" value="Genomic_DNA"/>
</dbReference>
<evidence type="ECO:0000259" key="10">
    <source>
        <dbReference type="PROSITE" id="PS50119"/>
    </source>
</evidence>
<keyword evidence="6" id="KW-0862">Zinc</keyword>
<evidence type="ECO:0000259" key="11">
    <source>
        <dbReference type="PROSITE" id="PS51017"/>
    </source>
</evidence>
<feature type="domain" description="CCT" evidence="11">
    <location>
        <begin position="316"/>
        <end position="358"/>
    </location>
</feature>
<gene>
    <name evidence="12" type="ORF">SHERM_15468</name>
</gene>
<dbReference type="Proteomes" id="UP001153555">
    <property type="component" value="Unassembled WGS sequence"/>
</dbReference>
<evidence type="ECO:0000313" key="13">
    <source>
        <dbReference type="Proteomes" id="UP001153555"/>
    </source>
</evidence>